<organism evidence="13 14">
    <name type="scientific">Eruca vesicaria subsp. sativa</name>
    <name type="common">Garden rocket</name>
    <name type="synonym">Eruca sativa</name>
    <dbReference type="NCBI Taxonomy" id="29727"/>
    <lineage>
        <taxon>Eukaryota</taxon>
        <taxon>Viridiplantae</taxon>
        <taxon>Streptophyta</taxon>
        <taxon>Embryophyta</taxon>
        <taxon>Tracheophyta</taxon>
        <taxon>Spermatophyta</taxon>
        <taxon>Magnoliopsida</taxon>
        <taxon>eudicotyledons</taxon>
        <taxon>Gunneridae</taxon>
        <taxon>Pentapetalae</taxon>
        <taxon>rosids</taxon>
        <taxon>malvids</taxon>
        <taxon>Brassicales</taxon>
        <taxon>Brassicaceae</taxon>
        <taxon>Brassiceae</taxon>
        <taxon>Eruca</taxon>
    </lineage>
</organism>
<keyword evidence="4 9" id="KW-0238">DNA-binding</keyword>
<dbReference type="GO" id="GO:0099402">
    <property type="term" value="P:plant organ development"/>
    <property type="evidence" value="ECO:0007669"/>
    <property type="project" value="UniProtKB-ARBA"/>
</dbReference>
<evidence type="ECO:0000256" key="4">
    <source>
        <dbReference type="ARBA" id="ARBA00023125"/>
    </source>
</evidence>
<keyword evidence="5 9" id="KW-0371">Homeobox</keyword>
<keyword evidence="14" id="KW-1185">Reference proteome</keyword>
<evidence type="ECO:0000256" key="3">
    <source>
        <dbReference type="ARBA" id="ARBA00023015"/>
    </source>
</evidence>
<keyword evidence="2" id="KW-0217">Developmental protein</keyword>
<keyword evidence="3" id="KW-0805">Transcription regulation</keyword>
<dbReference type="InterPro" id="IPR009057">
    <property type="entry name" value="Homeodomain-like_sf"/>
</dbReference>
<dbReference type="PANTHER" id="PTHR45940:SF22">
    <property type="entry name" value="HOMEOBOX DOMAIN-CONTAINING PROTEIN"/>
    <property type="match status" value="1"/>
</dbReference>
<evidence type="ECO:0000256" key="2">
    <source>
        <dbReference type="ARBA" id="ARBA00022473"/>
    </source>
</evidence>
<gene>
    <name evidence="13" type="ORF">ERUC_LOCUS34991</name>
</gene>
<dbReference type="Proteomes" id="UP001642260">
    <property type="component" value="Unassembled WGS sequence"/>
</dbReference>
<dbReference type="Pfam" id="PF00046">
    <property type="entry name" value="Homeodomain"/>
    <property type="match status" value="1"/>
</dbReference>
<dbReference type="GO" id="GO:0003677">
    <property type="term" value="F:DNA binding"/>
    <property type="evidence" value="ECO:0007669"/>
    <property type="project" value="UniProtKB-UniRule"/>
</dbReference>
<dbReference type="EMBL" id="CAKOAT010552931">
    <property type="protein sequence ID" value="CAH8382508.1"/>
    <property type="molecule type" value="Genomic_DNA"/>
</dbReference>
<name>A0ABC8LG01_ERUVS</name>
<accession>A0ABC8LG01</accession>
<dbReference type="Gene3D" id="1.10.10.60">
    <property type="entry name" value="Homeodomain-like"/>
    <property type="match status" value="1"/>
</dbReference>
<dbReference type="PROSITE" id="PS50071">
    <property type="entry name" value="HOMEOBOX_2"/>
    <property type="match status" value="1"/>
</dbReference>
<evidence type="ECO:0000256" key="1">
    <source>
        <dbReference type="ARBA" id="ARBA00004123"/>
    </source>
</evidence>
<comment type="similarity">
    <text evidence="8">Belongs to the WUS homeobox family.</text>
</comment>
<comment type="subcellular location">
    <subcellularLocation>
        <location evidence="1 9 10">Nucleus</location>
    </subcellularLocation>
</comment>
<evidence type="ECO:0000313" key="13">
    <source>
        <dbReference type="EMBL" id="CAH8382508.1"/>
    </source>
</evidence>
<evidence type="ECO:0000256" key="7">
    <source>
        <dbReference type="ARBA" id="ARBA00023242"/>
    </source>
</evidence>
<evidence type="ECO:0000256" key="6">
    <source>
        <dbReference type="ARBA" id="ARBA00023163"/>
    </source>
</evidence>
<protein>
    <recommendedName>
        <fullName evidence="12">Homeobox domain-containing protein</fullName>
    </recommendedName>
</protein>
<keyword evidence="11" id="KW-0175">Coiled coil</keyword>
<dbReference type="InterPro" id="IPR001356">
    <property type="entry name" value="HD"/>
</dbReference>
<evidence type="ECO:0000256" key="10">
    <source>
        <dbReference type="RuleBase" id="RU000682"/>
    </source>
</evidence>
<feature type="coiled-coil region" evidence="11">
    <location>
        <begin position="149"/>
        <end position="176"/>
    </location>
</feature>
<reference evidence="13 14" key="1">
    <citation type="submission" date="2022-03" db="EMBL/GenBank/DDBJ databases">
        <authorList>
            <person name="Macdonald S."/>
            <person name="Ahmed S."/>
            <person name="Newling K."/>
        </authorList>
    </citation>
    <scope>NUCLEOTIDE SEQUENCE [LARGE SCALE GENOMIC DNA]</scope>
</reference>
<dbReference type="SMART" id="SM00389">
    <property type="entry name" value="HOX"/>
    <property type="match status" value="1"/>
</dbReference>
<proteinExistence type="inferred from homology"/>
<evidence type="ECO:0000256" key="5">
    <source>
        <dbReference type="ARBA" id="ARBA00023155"/>
    </source>
</evidence>
<evidence type="ECO:0000313" key="14">
    <source>
        <dbReference type="Proteomes" id="UP001642260"/>
    </source>
</evidence>
<dbReference type="CDD" id="cd00086">
    <property type="entry name" value="homeodomain"/>
    <property type="match status" value="1"/>
</dbReference>
<dbReference type="InterPro" id="IPR044555">
    <property type="entry name" value="WUSCHEL-like"/>
</dbReference>
<feature type="DNA-binding region" description="Homeobox" evidence="9">
    <location>
        <begin position="3"/>
        <end position="64"/>
    </location>
</feature>
<sequence length="215" mass="25233">MHSRWNPTPKQTMVLEEVYSNGTRTPTTQQIQEIASKLQNYGRIEGKNVFYWFQNHKSREKLKRRRGDQQEVTTNVHEEAMTNNDSSSVSRRRGDHLVIHTRTCLSSSPTHPQNNTIDDGKRGLMEEKEATPQNQIHSINTSDFNYHLMIVASKRSQEAEQQLNEEEEETRKSRTLDLFPVTDNQERTGFEGKNRKPDQLYSNYCYSYEFMPLMD</sequence>
<evidence type="ECO:0000256" key="9">
    <source>
        <dbReference type="PROSITE-ProRule" id="PRU00108"/>
    </source>
</evidence>
<dbReference type="PANTHER" id="PTHR45940">
    <property type="entry name" value="WUSCHEL-RELATED HOMEOBOX 1-RELATED"/>
    <property type="match status" value="1"/>
</dbReference>
<keyword evidence="7 9" id="KW-0539">Nucleus</keyword>
<keyword evidence="6" id="KW-0804">Transcription</keyword>
<evidence type="ECO:0000259" key="12">
    <source>
        <dbReference type="PROSITE" id="PS50071"/>
    </source>
</evidence>
<dbReference type="AlphaFoldDB" id="A0ABC8LG01"/>
<evidence type="ECO:0000256" key="8">
    <source>
        <dbReference type="ARBA" id="ARBA00024040"/>
    </source>
</evidence>
<dbReference type="GO" id="GO:0005634">
    <property type="term" value="C:nucleus"/>
    <property type="evidence" value="ECO:0007669"/>
    <property type="project" value="UniProtKB-SubCell"/>
</dbReference>
<dbReference type="SUPFAM" id="SSF46689">
    <property type="entry name" value="Homeodomain-like"/>
    <property type="match status" value="1"/>
</dbReference>
<feature type="domain" description="Homeobox" evidence="12">
    <location>
        <begin position="1"/>
        <end position="63"/>
    </location>
</feature>
<evidence type="ECO:0000256" key="11">
    <source>
        <dbReference type="SAM" id="Coils"/>
    </source>
</evidence>
<comment type="caution">
    <text evidence="13">The sequence shown here is derived from an EMBL/GenBank/DDBJ whole genome shotgun (WGS) entry which is preliminary data.</text>
</comment>